<accession>A0A9X3N0Z6</accession>
<feature type="signal peptide" evidence="1">
    <location>
        <begin position="1"/>
        <end position="19"/>
    </location>
</feature>
<keyword evidence="1" id="KW-0732">Signal</keyword>
<evidence type="ECO:0000313" key="2">
    <source>
        <dbReference type="EMBL" id="MDA0162878.1"/>
    </source>
</evidence>
<protein>
    <submittedName>
        <fullName evidence="2">Uncharacterized protein</fullName>
    </submittedName>
</protein>
<feature type="chain" id="PRO_5040778234" evidence="1">
    <location>
        <begin position="20"/>
        <end position="194"/>
    </location>
</feature>
<keyword evidence="3" id="KW-1185">Reference proteome</keyword>
<proteinExistence type="predicted"/>
<reference evidence="2" key="1">
    <citation type="submission" date="2022-10" db="EMBL/GenBank/DDBJ databases">
        <title>The WGS of Solirubrobacter ginsenosidimutans DSM 21036.</title>
        <authorList>
            <person name="Jiang Z."/>
        </authorList>
    </citation>
    <scope>NUCLEOTIDE SEQUENCE</scope>
    <source>
        <strain evidence="2">DSM 21036</strain>
    </source>
</reference>
<gene>
    <name evidence="2" type="ORF">OM076_21570</name>
</gene>
<organism evidence="2 3">
    <name type="scientific">Solirubrobacter ginsenosidimutans</name>
    <dbReference type="NCBI Taxonomy" id="490573"/>
    <lineage>
        <taxon>Bacteria</taxon>
        <taxon>Bacillati</taxon>
        <taxon>Actinomycetota</taxon>
        <taxon>Thermoleophilia</taxon>
        <taxon>Solirubrobacterales</taxon>
        <taxon>Solirubrobacteraceae</taxon>
        <taxon>Solirubrobacter</taxon>
    </lineage>
</organism>
<evidence type="ECO:0000313" key="3">
    <source>
        <dbReference type="Proteomes" id="UP001149140"/>
    </source>
</evidence>
<name>A0A9X3N0Z6_9ACTN</name>
<dbReference type="Proteomes" id="UP001149140">
    <property type="component" value="Unassembled WGS sequence"/>
</dbReference>
<dbReference type="EMBL" id="JAPDOD010000021">
    <property type="protein sequence ID" value="MDA0162878.1"/>
    <property type="molecule type" value="Genomic_DNA"/>
</dbReference>
<dbReference type="RefSeq" id="WP_270042118.1">
    <property type="nucleotide sequence ID" value="NZ_JAPDOD010000021.1"/>
</dbReference>
<evidence type="ECO:0000256" key="1">
    <source>
        <dbReference type="SAM" id="SignalP"/>
    </source>
</evidence>
<dbReference type="AlphaFoldDB" id="A0A9X3N0Z6"/>
<comment type="caution">
    <text evidence="2">The sequence shown here is derived from an EMBL/GenBank/DDBJ whole genome shotgun (WGS) entry which is preliminary data.</text>
</comment>
<sequence>MKLVAVLVVVLAFPVAALAASPTRIVRTSPFTADGALRSGLVIKDRFDGDCYAGSSRVGGVYTCSGEHVVADPCWKDPRADPPRFICQYAPWQRRVSAFDVDTVPDPPDEGGDTRGSPWGIRLAGGRRCVSLRGAVDRFDGHYLSYTCGGTLSLVDSVRRGGAVWRIRTARYHRASGYTLGPWRVIATGYFGRP</sequence>